<dbReference type="PROSITE" id="PS50234">
    <property type="entry name" value="VWFA"/>
    <property type="match status" value="1"/>
</dbReference>
<dbReference type="InterPro" id="IPR013694">
    <property type="entry name" value="VIT"/>
</dbReference>
<evidence type="ECO:0000259" key="5">
    <source>
        <dbReference type="PROSITE" id="PS50234"/>
    </source>
</evidence>
<feature type="compositionally biased region" description="Low complexity" evidence="3">
    <location>
        <begin position="491"/>
        <end position="510"/>
    </location>
</feature>
<evidence type="ECO:0000259" key="6">
    <source>
        <dbReference type="PROSITE" id="PS51468"/>
    </source>
</evidence>
<dbReference type="Pfam" id="PF13499">
    <property type="entry name" value="EF-hand_7"/>
    <property type="match status" value="1"/>
</dbReference>
<feature type="region of interest" description="Disordered" evidence="3">
    <location>
        <begin position="43"/>
        <end position="72"/>
    </location>
</feature>
<name>A0AA36NN87_9DINO</name>
<dbReference type="AlphaFoldDB" id="A0AA36NN87"/>
<dbReference type="EMBL" id="CAUJNA010003857">
    <property type="protein sequence ID" value="CAJ1411098.1"/>
    <property type="molecule type" value="Genomic_DNA"/>
</dbReference>
<keyword evidence="8" id="KW-1185">Reference proteome</keyword>
<protein>
    <submittedName>
        <fullName evidence="7">Uncharacterized protein</fullName>
    </submittedName>
</protein>
<reference evidence="7" key="1">
    <citation type="submission" date="2023-08" db="EMBL/GenBank/DDBJ databases">
        <authorList>
            <person name="Chen Y."/>
            <person name="Shah S."/>
            <person name="Dougan E. K."/>
            <person name="Thang M."/>
            <person name="Chan C."/>
        </authorList>
    </citation>
    <scope>NUCLEOTIDE SEQUENCE</scope>
</reference>
<gene>
    <name evidence="7" type="ORF">EVOR1521_LOCUS31761</name>
</gene>
<evidence type="ECO:0000313" key="8">
    <source>
        <dbReference type="Proteomes" id="UP001178507"/>
    </source>
</evidence>
<sequence>MADQLLQGLGPHLTEFATCGIPFIPCRFLFWRAWCWPTQAAGKGDDRAPDPCGSAPADPGSRGAHPLHTKLHEPDRGAAGGDVCLSGIASACVTHLEAQLSGRPVVGHVLEKQEAKRTFETATRQSQAAVLLEKAAGDLMRLRLGHVGPKEAVLVQLEMTMELQNQSNGQLRLALPTIVRPRYVLGPVGPAAMEEVAAAEEAAQGPGAAPFSLTAQIKMPSRLLNVSSNCEMSVRLDDCEAFASLALPSVPTELVLSLDMAEPFASRCWLGKDSGVFYAVLYPEERSLQHLWPVHDEKPKEFIFLLDRSGSMQGPSIGTARSALQLFLRSLPVGCCFDIVGFGSTWRSLFGRSVAYDAESLQQATAHVSKVQADMGGTELLRPLSDLRDRHAEGFDRRIVLLTDGQVTNTQAVLDLAENLPPIYTVGLGGGVSHALVEGLAQNSGGSAEFVVRADELPSTVIRQLGRAMHGSPPRLTQVDWAGQQVQQLSPSSLVPRGRGPRQGQKRPMGCARGRGVSCHGERVVLAAVVREGGTGCDEHLQLCFHNSEGNAASVQLPVEQVDPAHEAALRCMVAKALIDDARKLQNEAGVIELGTRFQVVTKLTSFIAVDAEQHLELPSTSTISANCWNPSSPGGPGTISVKNLGSVMRSLGQNPTEAELQDMVNEVDADGNGTIDFADFLCLNARKMRDTDSEEELMEAFRAFDDGTGFLSVQDLRHVMSNLGEALTDAEMEEMIAEADIDMAPEAAKKACTAFDPAKQKAWLQELVLLQAFDGAWHDSPALWKVLALEPMEGGHRWATALAVAALKTFAPGLAAEWEFIAGKAQAWLVQEGCSDLIKEAMGFLQDRSLDLKDAANPPPPSGRIRYEEFVKMMMSK</sequence>
<evidence type="ECO:0000259" key="4">
    <source>
        <dbReference type="PROSITE" id="PS50222"/>
    </source>
</evidence>
<proteinExistence type="predicted"/>
<dbReference type="GO" id="GO:0005509">
    <property type="term" value="F:calcium ion binding"/>
    <property type="evidence" value="ECO:0007669"/>
    <property type="project" value="InterPro"/>
</dbReference>
<accession>A0AA36NN87</accession>
<comment type="caution">
    <text evidence="7">The sequence shown here is derived from an EMBL/GenBank/DDBJ whole genome shotgun (WGS) entry which is preliminary data.</text>
</comment>
<dbReference type="CDD" id="cd00051">
    <property type="entry name" value="EFh"/>
    <property type="match status" value="2"/>
</dbReference>
<feature type="domain" description="EF-hand" evidence="4">
    <location>
        <begin position="656"/>
        <end position="691"/>
    </location>
</feature>
<dbReference type="PROSITE" id="PS50222">
    <property type="entry name" value="EF_HAND_2"/>
    <property type="match status" value="2"/>
</dbReference>
<dbReference type="PANTHER" id="PTHR45737">
    <property type="entry name" value="VON WILLEBRAND FACTOR A DOMAIN-CONTAINING PROTEIN 5A"/>
    <property type="match status" value="1"/>
</dbReference>
<feature type="domain" description="EF-hand" evidence="4">
    <location>
        <begin position="693"/>
        <end position="727"/>
    </location>
</feature>
<dbReference type="Gene3D" id="3.40.50.410">
    <property type="entry name" value="von Willebrand factor, type A domain"/>
    <property type="match status" value="1"/>
</dbReference>
<feature type="domain" description="VIT" evidence="6">
    <location>
        <begin position="90"/>
        <end position="161"/>
    </location>
</feature>
<dbReference type="SMART" id="SM00054">
    <property type="entry name" value="EFh"/>
    <property type="match status" value="2"/>
</dbReference>
<evidence type="ECO:0000256" key="3">
    <source>
        <dbReference type="SAM" id="MobiDB-lite"/>
    </source>
</evidence>
<dbReference type="Pfam" id="PF13768">
    <property type="entry name" value="VWA_3"/>
    <property type="match status" value="1"/>
</dbReference>
<keyword evidence="2" id="KW-0106">Calcium</keyword>
<dbReference type="PROSITE" id="PS51468">
    <property type="entry name" value="VIT"/>
    <property type="match status" value="1"/>
</dbReference>
<dbReference type="SUPFAM" id="SSF53300">
    <property type="entry name" value="vWA-like"/>
    <property type="match status" value="1"/>
</dbReference>
<dbReference type="InterPro" id="IPR011992">
    <property type="entry name" value="EF-hand-dom_pair"/>
</dbReference>
<dbReference type="Pfam" id="PF08487">
    <property type="entry name" value="VIT"/>
    <property type="match status" value="1"/>
</dbReference>
<evidence type="ECO:0000256" key="1">
    <source>
        <dbReference type="ARBA" id="ARBA00022737"/>
    </source>
</evidence>
<dbReference type="InterPro" id="IPR002035">
    <property type="entry name" value="VWF_A"/>
</dbReference>
<dbReference type="PROSITE" id="PS00018">
    <property type="entry name" value="EF_HAND_1"/>
    <property type="match status" value="1"/>
</dbReference>
<organism evidence="7 8">
    <name type="scientific">Effrenium voratum</name>
    <dbReference type="NCBI Taxonomy" id="2562239"/>
    <lineage>
        <taxon>Eukaryota</taxon>
        <taxon>Sar</taxon>
        <taxon>Alveolata</taxon>
        <taxon>Dinophyceae</taxon>
        <taxon>Suessiales</taxon>
        <taxon>Symbiodiniaceae</taxon>
        <taxon>Effrenium</taxon>
    </lineage>
</organism>
<dbReference type="Gene3D" id="1.10.238.10">
    <property type="entry name" value="EF-hand"/>
    <property type="match status" value="2"/>
</dbReference>
<evidence type="ECO:0000256" key="2">
    <source>
        <dbReference type="ARBA" id="ARBA00022837"/>
    </source>
</evidence>
<dbReference type="Proteomes" id="UP001178507">
    <property type="component" value="Unassembled WGS sequence"/>
</dbReference>
<dbReference type="InterPro" id="IPR036465">
    <property type="entry name" value="vWFA_dom_sf"/>
</dbReference>
<feature type="region of interest" description="Disordered" evidence="3">
    <location>
        <begin position="491"/>
        <end position="513"/>
    </location>
</feature>
<dbReference type="InterPro" id="IPR002048">
    <property type="entry name" value="EF_hand_dom"/>
</dbReference>
<dbReference type="PANTHER" id="PTHR45737:SF6">
    <property type="entry name" value="VON WILLEBRAND FACTOR A DOMAIN-CONTAINING PROTEIN 5A"/>
    <property type="match status" value="1"/>
</dbReference>
<feature type="domain" description="VWFA" evidence="5">
    <location>
        <begin position="301"/>
        <end position="469"/>
    </location>
</feature>
<dbReference type="FunFam" id="1.10.238.10:FF:000527">
    <property type="entry name" value="Calmodulin-3"/>
    <property type="match status" value="1"/>
</dbReference>
<dbReference type="SMART" id="SM00327">
    <property type="entry name" value="VWA"/>
    <property type="match status" value="1"/>
</dbReference>
<dbReference type="SUPFAM" id="SSF47473">
    <property type="entry name" value="EF-hand"/>
    <property type="match status" value="1"/>
</dbReference>
<dbReference type="InterPro" id="IPR018247">
    <property type="entry name" value="EF_Hand_1_Ca_BS"/>
</dbReference>
<evidence type="ECO:0000313" key="7">
    <source>
        <dbReference type="EMBL" id="CAJ1411098.1"/>
    </source>
</evidence>
<keyword evidence="1" id="KW-0677">Repeat</keyword>